<evidence type="ECO:0000313" key="3">
    <source>
        <dbReference type="Proteomes" id="UP000321353"/>
    </source>
</evidence>
<dbReference type="InterPro" id="IPR029062">
    <property type="entry name" value="Class_I_gatase-like"/>
</dbReference>
<accession>A0A5B9MB11</accession>
<dbReference type="EMBL" id="CP036264">
    <property type="protein sequence ID" value="QEF97426.1"/>
    <property type="molecule type" value="Genomic_DNA"/>
</dbReference>
<dbReference type="Proteomes" id="UP000321353">
    <property type="component" value="Chromosome"/>
</dbReference>
<protein>
    <submittedName>
        <fullName evidence="2">Trehalose utilization</fullName>
    </submittedName>
</protein>
<dbReference type="RefSeq" id="WP_147867106.1">
    <property type="nucleotide sequence ID" value="NZ_CP036264.1"/>
</dbReference>
<dbReference type="PANTHER" id="PTHR40469">
    <property type="entry name" value="SECRETED GLYCOSYL HYDROLASE"/>
    <property type="match status" value="1"/>
</dbReference>
<dbReference type="AlphaFoldDB" id="A0A5B9MB11"/>
<organism evidence="2 3">
    <name type="scientific">Stieleria maiorica</name>
    <dbReference type="NCBI Taxonomy" id="2795974"/>
    <lineage>
        <taxon>Bacteria</taxon>
        <taxon>Pseudomonadati</taxon>
        <taxon>Planctomycetota</taxon>
        <taxon>Planctomycetia</taxon>
        <taxon>Pirellulales</taxon>
        <taxon>Pirellulaceae</taxon>
        <taxon>Stieleria</taxon>
    </lineage>
</organism>
<dbReference type="Pfam" id="PF06283">
    <property type="entry name" value="ThuA"/>
    <property type="match status" value="1"/>
</dbReference>
<feature type="domain" description="ThuA-like" evidence="1">
    <location>
        <begin position="76"/>
        <end position="299"/>
    </location>
</feature>
<sequence length="325" mass="35873">MPTEHRPRFVSLLIAAIAAGSFSLVSLHAETLSAQDPDPWEQKKAERFKPLTENDKRQIEAAVPAEPAAKPAAKRRVLVFYRCEGFIHTSIPHANQCVRVMGEKSKAFEADFADTYDVFQAENLAKYDAILLNNTTHMQFPEPSQRDAFMDFIIGGKGLIGFHAASDNFSRHPDCLAIVGGTFAGHPWGAGGKWAFKLDDPGHVLNAAFGRSGFWHTDEIYQYKPESYVGTKVLRVLVSLDMSKEAVSSRINDGPREVPVSWVRKAGDGRVFYTNFGHREDTFANSAIVKHMLDGIQYALGDLPADATPTDEMENLQPAPAPAAR</sequence>
<evidence type="ECO:0000313" key="2">
    <source>
        <dbReference type="EMBL" id="QEF97426.1"/>
    </source>
</evidence>
<dbReference type="InterPro" id="IPR029010">
    <property type="entry name" value="ThuA-like"/>
</dbReference>
<dbReference type="KEGG" id="smam:Mal15_14660"/>
<dbReference type="Gene3D" id="3.40.50.880">
    <property type="match status" value="1"/>
</dbReference>
<proteinExistence type="predicted"/>
<gene>
    <name evidence="2" type="ORF">Mal15_14660</name>
</gene>
<keyword evidence="3" id="KW-1185">Reference proteome</keyword>
<reference evidence="2 3" key="1">
    <citation type="submission" date="2019-02" db="EMBL/GenBank/DDBJ databases">
        <title>Planctomycetal bacteria perform biofilm scaping via a novel small molecule.</title>
        <authorList>
            <person name="Jeske O."/>
            <person name="Boedeker C."/>
            <person name="Wiegand S."/>
            <person name="Breitling P."/>
            <person name="Kallscheuer N."/>
            <person name="Jogler M."/>
            <person name="Rohde M."/>
            <person name="Petersen J."/>
            <person name="Medema M.H."/>
            <person name="Surup F."/>
            <person name="Jogler C."/>
        </authorList>
    </citation>
    <scope>NUCLEOTIDE SEQUENCE [LARGE SCALE GENOMIC DNA]</scope>
    <source>
        <strain evidence="2 3">Mal15</strain>
    </source>
</reference>
<name>A0A5B9MB11_9BACT</name>
<dbReference type="SUPFAM" id="SSF52317">
    <property type="entry name" value="Class I glutamine amidotransferase-like"/>
    <property type="match status" value="1"/>
</dbReference>
<dbReference type="PANTHER" id="PTHR40469:SF2">
    <property type="entry name" value="GALACTOSE-BINDING DOMAIN-LIKE SUPERFAMILY PROTEIN"/>
    <property type="match status" value="1"/>
</dbReference>
<evidence type="ECO:0000259" key="1">
    <source>
        <dbReference type="Pfam" id="PF06283"/>
    </source>
</evidence>